<evidence type="ECO:0000313" key="1">
    <source>
        <dbReference type="EMBL" id="MCL6679923.1"/>
    </source>
</evidence>
<evidence type="ECO:0008006" key="3">
    <source>
        <dbReference type="Google" id="ProtNLM"/>
    </source>
</evidence>
<comment type="caution">
    <text evidence="1">The sequence shown here is derived from an EMBL/GenBank/DDBJ whole genome shotgun (WGS) entry which is preliminary data.</text>
</comment>
<reference evidence="1" key="1">
    <citation type="submission" date="2022-05" db="EMBL/GenBank/DDBJ databases">
        <authorList>
            <person name="Jo J.-H."/>
            <person name="Im W.-T."/>
        </authorList>
    </citation>
    <scope>NUCLEOTIDE SEQUENCE</scope>
    <source>
        <strain evidence="1">RG327</strain>
    </source>
</reference>
<dbReference type="RefSeq" id="WP_249868796.1">
    <property type="nucleotide sequence ID" value="NZ_JAMGBC010000001.1"/>
</dbReference>
<gene>
    <name evidence="1" type="ORF">LZ519_11445</name>
</gene>
<dbReference type="NCBIfam" id="TIGR02215">
    <property type="entry name" value="phage_chp_gp8"/>
    <property type="match status" value="1"/>
</dbReference>
<organism evidence="1 2">
    <name type="scientific">Sphingomonas anseongensis</name>
    <dbReference type="NCBI Taxonomy" id="2908207"/>
    <lineage>
        <taxon>Bacteria</taxon>
        <taxon>Pseudomonadati</taxon>
        <taxon>Pseudomonadota</taxon>
        <taxon>Alphaproteobacteria</taxon>
        <taxon>Sphingomonadales</taxon>
        <taxon>Sphingomonadaceae</taxon>
        <taxon>Sphingomonas</taxon>
    </lineage>
</organism>
<dbReference type="InterPro" id="IPR011738">
    <property type="entry name" value="Phage_CHP"/>
</dbReference>
<name>A0ABT0RI12_9SPHN</name>
<protein>
    <recommendedName>
        <fullName evidence="3">Phage gp6-like head-tail connector protein</fullName>
    </recommendedName>
</protein>
<sequence>MTGGSSAEPLVTLAEAQAFARVETGEEEALLAGLIRSASGLCEAFIGHALIERGFTEALTASGDWQKLGASPVRSVNSVSSNGMPLPVSTYAIDVDSRGDGWVRIVDPAVSGIIEVSGTTGIATDRNGIPEPIRHGVLRLVAHLFAARDGDGGSIPAAITALWRPYRRMALA</sequence>
<dbReference type="CDD" id="cd08054">
    <property type="entry name" value="gp6"/>
    <property type="match status" value="1"/>
</dbReference>
<evidence type="ECO:0000313" key="2">
    <source>
        <dbReference type="Proteomes" id="UP001165343"/>
    </source>
</evidence>
<accession>A0ABT0RI12</accession>
<keyword evidence="2" id="KW-1185">Reference proteome</keyword>
<proteinExistence type="predicted"/>
<dbReference type="Proteomes" id="UP001165343">
    <property type="component" value="Unassembled WGS sequence"/>
</dbReference>
<dbReference type="Gene3D" id="1.10.3230.30">
    <property type="entry name" value="Phage gp6-like head-tail connector protein"/>
    <property type="match status" value="1"/>
</dbReference>
<dbReference type="EMBL" id="JAMGBC010000001">
    <property type="protein sequence ID" value="MCL6679923.1"/>
    <property type="molecule type" value="Genomic_DNA"/>
</dbReference>